<feature type="region of interest" description="Disordered" evidence="1">
    <location>
        <begin position="34"/>
        <end position="60"/>
    </location>
</feature>
<evidence type="ECO:0000256" key="1">
    <source>
        <dbReference type="SAM" id="MobiDB-lite"/>
    </source>
</evidence>
<comment type="caution">
    <text evidence="2">The sequence shown here is derived from an EMBL/GenBank/DDBJ whole genome shotgun (WGS) entry which is preliminary data.</text>
</comment>
<dbReference type="Proteomes" id="UP000663844">
    <property type="component" value="Unassembled WGS sequence"/>
</dbReference>
<gene>
    <name evidence="2" type="ORF">OXD698_LOCUS54175</name>
</gene>
<feature type="compositionally biased region" description="Acidic residues" evidence="1">
    <location>
        <begin position="48"/>
        <end position="58"/>
    </location>
</feature>
<evidence type="ECO:0000313" key="2">
    <source>
        <dbReference type="EMBL" id="CAF4447256.1"/>
    </source>
</evidence>
<evidence type="ECO:0000313" key="3">
    <source>
        <dbReference type="Proteomes" id="UP000663844"/>
    </source>
</evidence>
<protein>
    <submittedName>
        <fullName evidence="2">Uncharacterized protein</fullName>
    </submittedName>
</protein>
<organism evidence="2 3">
    <name type="scientific">Adineta steineri</name>
    <dbReference type="NCBI Taxonomy" id="433720"/>
    <lineage>
        <taxon>Eukaryota</taxon>
        <taxon>Metazoa</taxon>
        <taxon>Spiralia</taxon>
        <taxon>Gnathifera</taxon>
        <taxon>Rotifera</taxon>
        <taxon>Eurotatoria</taxon>
        <taxon>Bdelloidea</taxon>
        <taxon>Adinetida</taxon>
        <taxon>Adinetidae</taxon>
        <taxon>Adineta</taxon>
    </lineage>
</organism>
<sequence length="91" mass="10384">MIPINKNRIKEWYEFEGASTYEYAHIEAKSLTSTLTVSTSGSDSANNENEDDTNDNENGDIRLVQHDLAKVNQSIDELKTQMHILIDVTRR</sequence>
<proteinExistence type="predicted"/>
<name>A0A820S4E4_9BILA</name>
<reference evidence="2" key="1">
    <citation type="submission" date="2021-02" db="EMBL/GenBank/DDBJ databases">
        <authorList>
            <person name="Nowell W R."/>
        </authorList>
    </citation>
    <scope>NUCLEOTIDE SEQUENCE</scope>
</reference>
<feature type="non-terminal residue" evidence="2">
    <location>
        <position position="1"/>
    </location>
</feature>
<feature type="compositionally biased region" description="Low complexity" evidence="1">
    <location>
        <begin position="34"/>
        <end position="47"/>
    </location>
</feature>
<accession>A0A820S4E4</accession>
<dbReference type="AlphaFoldDB" id="A0A820S4E4"/>
<dbReference type="EMBL" id="CAJOAZ010032411">
    <property type="protein sequence ID" value="CAF4447256.1"/>
    <property type="molecule type" value="Genomic_DNA"/>
</dbReference>